<keyword evidence="4" id="KW-1185">Reference proteome</keyword>
<evidence type="ECO:0000313" key="4">
    <source>
        <dbReference type="Proteomes" id="UP000177273"/>
    </source>
</evidence>
<name>A0A9Q5JF52_9LACT</name>
<dbReference type="SUPFAM" id="SSF50118">
    <property type="entry name" value="Cell growth inhibitor/plasmid maintenance toxic component"/>
    <property type="match status" value="1"/>
</dbReference>
<dbReference type="PANTHER" id="PTHR33988:SF3">
    <property type="entry name" value="ENDORIBONUCLEASE TOXIN CHPB-RELATED"/>
    <property type="match status" value="1"/>
</dbReference>
<comment type="similarity">
    <text evidence="1">Belongs to the PemK/MazF family.</text>
</comment>
<dbReference type="PANTHER" id="PTHR33988">
    <property type="entry name" value="ENDORIBONUCLEASE MAZF-RELATED"/>
    <property type="match status" value="1"/>
</dbReference>
<dbReference type="EMBL" id="MKIQ01000028">
    <property type="protein sequence ID" value="OFI46165.1"/>
    <property type="molecule type" value="Genomic_DNA"/>
</dbReference>
<proteinExistence type="inferred from homology"/>
<dbReference type="Proteomes" id="UP000177273">
    <property type="component" value="Unassembled WGS sequence"/>
</dbReference>
<evidence type="ECO:0000256" key="1">
    <source>
        <dbReference type="ARBA" id="ARBA00007521"/>
    </source>
</evidence>
<dbReference type="Pfam" id="PF02452">
    <property type="entry name" value="PemK_toxin"/>
    <property type="match status" value="1"/>
</dbReference>
<dbReference type="GO" id="GO:0003677">
    <property type="term" value="F:DNA binding"/>
    <property type="evidence" value="ECO:0007669"/>
    <property type="project" value="InterPro"/>
</dbReference>
<dbReference type="AlphaFoldDB" id="A0A9Q5JF52"/>
<sequence>MVKKISQGDIIKINLNPKEGHEEMGYRPYICLSNNLISKYSNVAVFAAISNTKRKYPYYISLKNHNTITKGSVLLDQIVTIDFNYRKHDYIESVNEILLEELLSKARTVFDEI</sequence>
<accession>A0A9Q5JF52</accession>
<organism evidence="3 4">
    <name type="scientific">Floricoccus penangensis</name>
    <dbReference type="NCBI Taxonomy" id="1859475"/>
    <lineage>
        <taxon>Bacteria</taxon>
        <taxon>Bacillati</taxon>
        <taxon>Bacillota</taxon>
        <taxon>Bacilli</taxon>
        <taxon>Lactobacillales</taxon>
        <taxon>Streptococcaceae</taxon>
        <taxon>Floricoccus</taxon>
    </lineage>
</organism>
<dbReference type="OrthoDB" id="9808744at2"/>
<dbReference type="InterPro" id="IPR011067">
    <property type="entry name" value="Plasmid_toxin/cell-grow_inhib"/>
</dbReference>
<gene>
    <name evidence="3" type="ORF">BG262_03900</name>
</gene>
<evidence type="ECO:0000256" key="2">
    <source>
        <dbReference type="ARBA" id="ARBA00022649"/>
    </source>
</evidence>
<evidence type="ECO:0000313" key="3">
    <source>
        <dbReference type="EMBL" id="OFI46165.1"/>
    </source>
</evidence>
<protein>
    <submittedName>
        <fullName evidence="3">Growth inhibitor PemK</fullName>
    </submittedName>
</protein>
<keyword evidence="2" id="KW-1277">Toxin-antitoxin system</keyword>
<comment type="caution">
    <text evidence="3">The sequence shown here is derived from an EMBL/GenBank/DDBJ whole genome shotgun (WGS) entry which is preliminary data.</text>
</comment>
<dbReference type="InterPro" id="IPR003477">
    <property type="entry name" value="PemK-like"/>
</dbReference>
<reference evidence="4" key="1">
    <citation type="submission" date="2016-09" db="EMBL/GenBank/DDBJ databases">
        <title>Draft genome sequence of a novel species of the family Streptococcaceae isolated from flowers.</title>
        <authorList>
            <person name="Chuah L.-O."/>
            <person name="Yap K.-P."/>
            <person name="Thong K.L."/>
            <person name="Liong M.T."/>
            <person name="Ahmad R."/>
            <person name="Rusul G."/>
        </authorList>
    </citation>
    <scope>NUCLEOTIDE SEQUENCE [LARGE SCALE GENOMIC DNA]</scope>
    <source>
        <strain evidence="4">HibF3</strain>
    </source>
</reference>
<dbReference type="GO" id="GO:0016075">
    <property type="term" value="P:rRNA catabolic process"/>
    <property type="evidence" value="ECO:0007669"/>
    <property type="project" value="TreeGrafter"/>
</dbReference>
<dbReference type="GO" id="GO:0006402">
    <property type="term" value="P:mRNA catabolic process"/>
    <property type="evidence" value="ECO:0007669"/>
    <property type="project" value="TreeGrafter"/>
</dbReference>
<dbReference type="GO" id="GO:0004521">
    <property type="term" value="F:RNA endonuclease activity"/>
    <property type="evidence" value="ECO:0007669"/>
    <property type="project" value="TreeGrafter"/>
</dbReference>
<dbReference type="RefSeq" id="WP_070788102.1">
    <property type="nucleotide sequence ID" value="NZ_MKIQ01000028.1"/>
</dbReference>
<dbReference type="Gene3D" id="2.30.30.110">
    <property type="match status" value="1"/>
</dbReference>